<dbReference type="InterPro" id="IPR013083">
    <property type="entry name" value="Znf_RING/FYVE/PHD"/>
</dbReference>
<dbReference type="Gene3D" id="3.30.40.10">
    <property type="entry name" value="Zinc/RING finger domain, C3HC4 (zinc finger)"/>
    <property type="match status" value="1"/>
</dbReference>
<name>A0A5K1F7L2_9MAGN</name>
<dbReference type="GO" id="GO:0006511">
    <property type="term" value="P:ubiquitin-dependent protein catabolic process"/>
    <property type="evidence" value="ECO:0007669"/>
    <property type="project" value="TreeGrafter"/>
</dbReference>
<organism evidence="7">
    <name type="scientific">Nymphaea colorata</name>
    <name type="common">pocket water lily</name>
    <dbReference type="NCBI Taxonomy" id="210225"/>
    <lineage>
        <taxon>Eukaryota</taxon>
        <taxon>Viridiplantae</taxon>
        <taxon>Streptophyta</taxon>
        <taxon>Embryophyta</taxon>
        <taxon>Tracheophyta</taxon>
        <taxon>Spermatophyta</taxon>
        <taxon>Magnoliopsida</taxon>
        <taxon>Nymphaeales</taxon>
        <taxon>Nymphaeaceae</taxon>
        <taxon>Nymphaea</taxon>
    </lineage>
</organism>
<evidence type="ECO:0000256" key="2">
    <source>
        <dbReference type="ARBA" id="ARBA00022771"/>
    </source>
</evidence>
<gene>
    <name evidence="7" type="ORF">NYM_LOCUS22766</name>
</gene>
<protein>
    <recommendedName>
        <fullName evidence="6">RING-type domain-containing protein</fullName>
    </recommendedName>
</protein>
<dbReference type="AlphaFoldDB" id="A0A5K1F7L2"/>
<dbReference type="SUPFAM" id="SSF57850">
    <property type="entry name" value="RING/U-box"/>
    <property type="match status" value="1"/>
</dbReference>
<evidence type="ECO:0000256" key="1">
    <source>
        <dbReference type="ARBA" id="ARBA00022723"/>
    </source>
</evidence>
<keyword evidence="1" id="KW-0479">Metal-binding</keyword>
<dbReference type="Gramene" id="NC7G0030950.1">
    <property type="protein sequence ID" value="NC7G0030950.1:cds"/>
    <property type="gene ID" value="NC7G0030950"/>
</dbReference>
<evidence type="ECO:0000313" key="7">
    <source>
        <dbReference type="EMBL" id="VVW58914.1"/>
    </source>
</evidence>
<dbReference type="GO" id="GO:0061630">
    <property type="term" value="F:ubiquitin protein ligase activity"/>
    <property type="evidence" value="ECO:0007669"/>
    <property type="project" value="TreeGrafter"/>
</dbReference>
<dbReference type="OrthoDB" id="1149625at2759"/>
<dbReference type="Pfam" id="PF13639">
    <property type="entry name" value="zf-RING_2"/>
    <property type="match status" value="1"/>
</dbReference>
<accession>A0A5K1F7L2</accession>
<dbReference type="PROSITE" id="PS50089">
    <property type="entry name" value="ZF_RING_2"/>
    <property type="match status" value="1"/>
</dbReference>
<reference evidence="7" key="1">
    <citation type="submission" date="2019-09" db="EMBL/GenBank/DDBJ databases">
        <authorList>
            <person name="Zhang L."/>
        </authorList>
    </citation>
    <scope>NUCLEOTIDE SEQUENCE</scope>
</reference>
<dbReference type="GO" id="GO:0005634">
    <property type="term" value="C:nucleus"/>
    <property type="evidence" value="ECO:0007669"/>
    <property type="project" value="TreeGrafter"/>
</dbReference>
<feature type="domain" description="RING-type" evidence="6">
    <location>
        <begin position="143"/>
        <end position="184"/>
    </location>
</feature>
<dbReference type="PANTHER" id="PTHR45931">
    <property type="entry name" value="SI:CH211-59O9.10"/>
    <property type="match status" value="1"/>
</dbReference>
<dbReference type="EMBL" id="LR721785">
    <property type="protein sequence ID" value="VVW58914.1"/>
    <property type="molecule type" value="Genomic_DNA"/>
</dbReference>
<dbReference type="InterPro" id="IPR001841">
    <property type="entry name" value="Znf_RING"/>
</dbReference>
<dbReference type="InterPro" id="IPR051834">
    <property type="entry name" value="RING_finger_E3_ligase"/>
</dbReference>
<dbReference type="CDD" id="cd16454">
    <property type="entry name" value="RING-H2_PA-TM-RING"/>
    <property type="match status" value="1"/>
</dbReference>
<keyword evidence="2 4" id="KW-0863">Zinc-finger</keyword>
<evidence type="ECO:0000256" key="4">
    <source>
        <dbReference type="PROSITE-ProRule" id="PRU00175"/>
    </source>
</evidence>
<feature type="region of interest" description="Disordered" evidence="5">
    <location>
        <begin position="114"/>
        <end position="136"/>
    </location>
</feature>
<proteinExistence type="predicted"/>
<dbReference type="SMART" id="SM00184">
    <property type="entry name" value="RING"/>
    <property type="match status" value="1"/>
</dbReference>
<evidence type="ECO:0000256" key="3">
    <source>
        <dbReference type="ARBA" id="ARBA00022833"/>
    </source>
</evidence>
<sequence length="207" mass="22051">MGEPMVLLELQVRLLVEEAAAGLENERRIESHYFLMDRSFFDSTDDIWGHICRPLCANRTGNTAVACLESAASSLCSSIQSHALELLASPDVGADVDVIQATWGIEIKAQRLAGEAAGPGPSTPASTSSTTAPDGDWDGEKVCAVCMEKISAGEPTAILPCSHQYHEGCILGWLEQSRTCPLCRSMIPASGWFASTFNVCSSDAVSV</sequence>
<evidence type="ECO:0000259" key="6">
    <source>
        <dbReference type="PROSITE" id="PS50089"/>
    </source>
</evidence>
<feature type="compositionally biased region" description="Low complexity" evidence="5">
    <location>
        <begin position="116"/>
        <end position="133"/>
    </location>
</feature>
<keyword evidence="3" id="KW-0862">Zinc</keyword>
<dbReference type="GO" id="GO:0008270">
    <property type="term" value="F:zinc ion binding"/>
    <property type="evidence" value="ECO:0007669"/>
    <property type="project" value="UniProtKB-KW"/>
</dbReference>
<dbReference type="PANTHER" id="PTHR45931:SF16">
    <property type="entry name" value="RING_U-BOX SUPERFAMILY PROTEIN"/>
    <property type="match status" value="1"/>
</dbReference>
<evidence type="ECO:0000256" key="5">
    <source>
        <dbReference type="SAM" id="MobiDB-lite"/>
    </source>
</evidence>